<proteinExistence type="predicted"/>
<dbReference type="InterPro" id="IPR008920">
    <property type="entry name" value="TF_FadR/GntR_C"/>
</dbReference>
<evidence type="ECO:0000313" key="6">
    <source>
        <dbReference type="Proteomes" id="UP001073227"/>
    </source>
</evidence>
<gene>
    <name evidence="5" type="ORF">OEG84_03640</name>
</gene>
<dbReference type="PROSITE" id="PS50949">
    <property type="entry name" value="HTH_GNTR"/>
    <property type="match status" value="1"/>
</dbReference>
<evidence type="ECO:0000256" key="3">
    <source>
        <dbReference type="ARBA" id="ARBA00023163"/>
    </source>
</evidence>
<keyword evidence="2" id="KW-0238">DNA-binding</keyword>
<evidence type="ECO:0000313" key="5">
    <source>
        <dbReference type="EMBL" id="MCY0146830.1"/>
    </source>
</evidence>
<organism evidence="5 6">
    <name type="scientific">Hoeflea algicola</name>
    <dbReference type="NCBI Taxonomy" id="2983763"/>
    <lineage>
        <taxon>Bacteria</taxon>
        <taxon>Pseudomonadati</taxon>
        <taxon>Pseudomonadota</taxon>
        <taxon>Alphaproteobacteria</taxon>
        <taxon>Hyphomicrobiales</taxon>
        <taxon>Rhizobiaceae</taxon>
        <taxon>Hoeflea</taxon>
    </lineage>
</organism>
<dbReference type="InterPro" id="IPR036388">
    <property type="entry name" value="WH-like_DNA-bd_sf"/>
</dbReference>
<dbReference type="Gene3D" id="1.20.120.530">
    <property type="entry name" value="GntR ligand-binding domain-like"/>
    <property type="match status" value="1"/>
</dbReference>
<name>A0ABT3Z504_9HYPH</name>
<dbReference type="Gene3D" id="1.10.10.10">
    <property type="entry name" value="Winged helix-like DNA-binding domain superfamily/Winged helix DNA-binding domain"/>
    <property type="match status" value="1"/>
</dbReference>
<keyword evidence="3" id="KW-0804">Transcription</keyword>
<dbReference type="SMART" id="SM00345">
    <property type="entry name" value="HTH_GNTR"/>
    <property type="match status" value="1"/>
</dbReference>
<feature type="domain" description="HTH gntR-type" evidence="4">
    <location>
        <begin position="4"/>
        <end position="72"/>
    </location>
</feature>
<dbReference type="PRINTS" id="PR00035">
    <property type="entry name" value="HTHGNTR"/>
</dbReference>
<dbReference type="Pfam" id="PF00392">
    <property type="entry name" value="GntR"/>
    <property type="match status" value="1"/>
</dbReference>
<dbReference type="InterPro" id="IPR011711">
    <property type="entry name" value="GntR_C"/>
</dbReference>
<sequence>MSRKGMPNIVYGKIFEAISNGTFPLNSRLPSENVLAGNYNVSRPTVRMALEFLKEDGLIYSVRGSGNYIKFAPRIQKNATHNFDTLSDLQRCFEFRTSLEADAAYYCARRHTSSDLIKLKSILEAMSSDLDAGISEEKDIEFHQMITICSKNEFYLRAFNELLEPLSNGMRIAHQNSLARPRDYLLGVQDEHRAIVDAIEARKPEGARQAMKHHLINFRDRLFDGISLDGGTTL</sequence>
<dbReference type="SUPFAM" id="SSF48008">
    <property type="entry name" value="GntR ligand-binding domain-like"/>
    <property type="match status" value="1"/>
</dbReference>
<dbReference type="SUPFAM" id="SSF46785">
    <property type="entry name" value="Winged helix' DNA-binding domain"/>
    <property type="match status" value="1"/>
</dbReference>
<evidence type="ECO:0000256" key="1">
    <source>
        <dbReference type="ARBA" id="ARBA00023015"/>
    </source>
</evidence>
<dbReference type="InterPro" id="IPR036390">
    <property type="entry name" value="WH_DNA-bd_sf"/>
</dbReference>
<dbReference type="CDD" id="cd07377">
    <property type="entry name" value="WHTH_GntR"/>
    <property type="match status" value="1"/>
</dbReference>
<dbReference type="Proteomes" id="UP001073227">
    <property type="component" value="Unassembled WGS sequence"/>
</dbReference>
<dbReference type="RefSeq" id="WP_267652470.1">
    <property type="nucleotide sequence ID" value="NZ_JAOVZR010000001.1"/>
</dbReference>
<dbReference type="PANTHER" id="PTHR43537">
    <property type="entry name" value="TRANSCRIPTIONAL REGULATOR, GNTR FAMILY"/>
    <property type="match status" value="1"/>
</dbReference>
<dbReference type="EMBL" id="JAOVZR010000001">
    <property type="protein sequence ID" value="MCY0146830.1"/>
    <property type="molecule type" value="Genomic_DNA"/>
</dbReference>
<keyword evidence="6" id="KW-1185">Reference proteome</keyword>
<dbReference type="SMART" id="SM00895">
    <property type="entry name" value="FCD"/>
    <property type="match status" value="1"/>
</dbReference>
<dbReference type="PANTHER" id="PTHR43537:SF5">
    <property type="entry name" value="UXU OPERON TRANSCRIPTIONAL REGULATOR"/>
    <property type="match status" value="1"/>
</dbReference>
<reference evidence="5" key="1">
    <citation type="submission" date="2022-10" db="EMBL/GenBank/DDBJ databases">
        <title>Hoeflea sp. G2-23, isolated from marine algae.</title>
        <authorList>
            <person name="Kristyanto S."/>
            <person name="Kim J.M."/>
            <person name="Jeon C.O."/>
        </authorList>
    </citation>
    <scope>NUCLEOTIDE SEQUENCE</scope>
    <source>
        <strain evidence="5">G2-23</strain>
    </source>
</reference>
<comment type="caution">
    <text evidence="5">The sequence shown here is derived from an EMBL/GenBank/DDBJ whole genome shotgun (WGS) entry which is preliminary data.</text>
</comment>
<evidence type="ECO:0000256" key="2">
    <source>
        <dbReference type="ARBA" id="ARBA00023125"/>
    </source>
</evidence>
<dbReference type="InterPro" id="IPR000524">
    <property type="entry name" value="Tscrpt_reg_HTH_GntR"/>
</dbReference>
<dbReference type="Pfam" id="PF07729">
    <property type="entry name" value="FCD"/>
    <property type="match status" value="1"/>
</dbReference>
<evidence type="ECO:0000259" key="4">
    <source>
        <dbReference type="PROSITE" id="PS50949"/>
    </source>
</evidence>
<keyword evidence="1" id="KW-0805">Transcription regulation</keyword>
<accession>A0ABT3Z504</accession>
<protein>
    <submittedName>
        <fullName evidence="5">FadR family transcriptional regulator</fullName>
    </submittedName>
</protein>